<reference evidence="1 2" key="1">
    <citation type="submission" date="2018-11" db="EMBL/GenBank/DDBJ databases">
        <authorList>
            <person name="Kleinhagauer T."/>
            <person name="Glaeser S.P."/>
            <person name="Spergser J."/>
            <person name="Ruckert C."/>
            <person name="Kaempfer P."/>
            <person name="Busse H.-J."/>
        </authorList>
    </citation>
    <scope>NUCLEOTIDE SEQUENCE [LARGE SCALE GENOMIC DNA]</scope>
    <source>
        <strain evidence="1 2">W8</strain>
    </source>
</reference>
<dbReference type="AlphaFoldDB" id="A0A3G6J1P0"/>
<evidence type="ECO:0000313" key="2">
    <source>
        <dbReference type="Proteomes" id="UP000271587"/>
    </source>
</evidence>
<protein>
    <recommendedName>
        <fullName evidence="3">PQQ enzyme repeat protein</fullName>
    </recommendedName>
</protein>
<dbReference type="RefSeq" id="WP_123933369.1">
    <property type="nucleotide sequence ID" value="NZ_CP033897.1"/>
</dbReference>
<dbReference type="KEGG" id="cgk:CGERO_02820"/>
<evidence type="ECO:0000313" key="1">
    <source>
        <dbReference type="EMBL" id="AZA10888.1"/>
    </source>
</evidence>
<keyword evidence="2" id="KW-1185">Reference proteome</keyword>
<evidence type="ECO:0008006" key="3">
    <source>
        <dbReference type="Google" id="ProtNLM"/>
    </source>
</evidence>
<organism evidence="1 2">
    <name type="scientific">Corynebacterium gerontici</name>
    <dbReference type="NCBI Taxonomy" id="2079234"/>
    <lineage>
        <taxon>Bacteria</taxon>
        <taxon>Bacillati</taxon>
        <taxon>Actinomycetota</taxon>
        <taxon>Actinomycetes</taxon>
        <taxon>Mycobacteriales</taxon>
        <taxon>Corynebacteriaceae</taxon>
        <taxon>Corynebacterium</taxon>
    </lineage>
</organism>
<accession>A0A3G6J1P0</accession>
<gene>
    <name evidence="1" type="ORF">CGERO_02820</name>
</gene>
<dbReference type="EMBL" id="CP033897">
    <property type="protein sequence ID" value="AZA10888.1"/>
    <property type="molecule type" value="Genomic_DNA"/>
</dbReference>
<proteinExistence type="predicted"/>
<dbReference type="OrthoDB" id="5182370at2"/>
<dbReference type="InterPro" id="IPR011047">
    <property type="entry name" value="Quinoprotein_ADH-like_sf"/>
</dbReference>
<dbReference type="Proteomes" id="UP000271587">
    <property type="component" value="Chromosome"/>
</dbReference>
<name>A0A3G6J1P0_9CORY</name>
<sequence>MKPLRKRRGDLIATVGIGALTAALVAGTWALAPIRHSELVVEDSLQSDAKQVNALTLPNELHERWTAQAPPGWQVPLIAAGYPVAFDAQQRRLSSLDPTSGSVRWGYERDVPLCAVSTAWNAVVADYQTGRGCGDVVSINAAEGSYKATRSAHASQQVAPIASNDRVGIVSPERVELWRSDLVRTVVYGEVDIKQEPGQQPHPECTISSALTRGTLLAVAEQCENNTFVRLQTPDPEESSTPEVQASIKLKAGSQVVAINASRVAIYEPGSTAHLYVFDAQGKQVSARAIPESADIQSLQQGIYTPHNAQAGRFLQWFDGDRLYVLDAKTLDTVRVFEQAIGTGTMVGLDLVLPTREGAEQYPTRGTELFDAAKSIPIDRNGSSERVSLAFSAQTLIEQRGEQLVGLN</sequence>
<dbReference type="SUPFAM" id="SSF50998">
    <property type="entry name" value="Quinoprotein alcohol dehydrogenase-like"/>
    <property type="match status" value="1"/>
</dbReference>